<reference evidence="2 3" key="1">
    <citation type="submission" date="2013-02" db="EMBL/GenBank/DDBJ databases">
        <title>The Genome Sequence of Plasmodium inui San Antonio 1.</title>
        <authorList>
            <consortium name="The Broad Institute Genome Sequencing Platform"/>
            <consortium name="The Broad Institute Genome Sequencing Center for Infectious Disease"/>
            <person name="Neafsey D."/>
            <person name="Cheeseman I."/>
            <person name="Volkman S."/>
            <person name="Adams J."/>
            <person name="Walker B."/>
            <person name="Young S.K."/>
            <person name="Zeng Q."/>
            <person name="Gargeya S."/>
            <person name="Fitzgerald M."/>
            <person name="Haas B."/>
            <person name="Abouelleil A."/>
            <person name="Alvarado L."/>
            <person name="Arachchi H.M."/>
            <person name="Berlin A.M."/>
            <person name="Chapman S.B."/>
            <person name="Dewar J."/>
            <person name="Goldberg J."/>
            <person name="Griggs A."/>
            <person name="Gujja S."/>
            <person name="Hansen M."/>
            <person name="Howarth C."/>
            <person name="Imamovic A."/>
            <person name="Larimer J."/>
            <person name="McCowan C."/>
            <person name="Murphy C."/>
            <person name="Neiman D."/>
            <person name="Pearson M."/>
            <person name="Priest M."/>
            <person name="Roberts A."/>
            <person name="Saif S."/>
            <person name="Shea T."/>
            <person name="Sisk P."/>
            <person name="Sykes S."/>
            <person name="Wortman J."/>
            <person name="Nusbaum C."/>
            <person name="Birren B."/>
        </authorList>
    </citation>
    <scope>NUCLEOTIDE SEQUENCE [LARGE SCALE GENOMIC DNA]</scope>
    <source>
        <strain evidence="2 3">San Antonio 1</strain>
    </source>
</reference>
<dbReference type="Gene3D" id="6.10.280.180">
    <property type="entry name" value="Plasmodium RESA, N-terminal helical domain"/>
    <property type="match status" value="1"/>
</dbReference>
<dbReference type="VEuPathDB" id="PlasmoDB:C922_05366"/>
<dbReference type="Proteomes" id="UP000030640">
    <property type="component" value="Unassembled WGS sequence"/>
</dbReference>
<organism evidence="2 3">
    <name type="scientific">Plasmodium inui San Antonio 1</name>
    <dbReference type="NCBI Taxonomy" id="1237626"/>
    <lineage>
        <taxon>Eukaryota</taxon>
        <taxon>Sar</taxon>
        <taxon>Alveolata</taxon>
        <taxon>Apicomplexa</taxon>
        <taxon>Aconoidasida</taxon>
        <taxon>Haemosporida</taxon>
        <taxon>Plasmodiidae</taxon>
        <taxon>Plasmodium</taxon>
        <taxon>Plasmodium (Plasmodium)</taxon>
    </lineage>
</organism>
<feature type="domain" description="Plasmodium RESA N-terminal" evidence="1">
    <location>
        <begin position="8"/>
        <end position="52"/>
    </location>
</feature>
<gene>
    <name evidence="2" type="ORF">C922_05366</name>
</gene>
<evidence type="ECO:0000313" key="2">
    <source>
        <dbReference type="EMBL" id="EUD64251.1"/>
    </source>
</evidence>
<name>W7AG25_9APIC</name>
<accession>W7AG25</accession>
<dbReference type="GeneID" id="20040640"/>
<keyword evidence="3" id="KW-1185">Reference proteome</keyword>
<proteinExistence type="predicted"/>
<dbReference type="InterPro" id="IPR044885">
    <property type="entry name" value="PRESA_N_sf"/>
</dbReference>
<dbReference type="Pfam" id="PF09687">
    <property type="entry name" value="PRESAN"/>
    <property type="match status" value="1"/>
</dbReference>
<evidence type="ECO:0000259" key="1">
    <source>
        <dbReference type="Pfam" id="PF09687"/>
    </source>
</evidence>
<dbReference type="OrthoDB" id="380740at2759"/>
<dbReference type="InterPro" id="IPR019111">
    <property type="entry name" value="PRESA_N"/>
</dbReference>
<evidence type="ECO:0000313" key="3">
    <source>
        <dbReference type="Proteomes" id="UP000030640"/>
    </source>
</evidence>
<dbReference type="RefSeq" id="XP_008819159.1">
    <property type="nucleotide sequence ID" value="XM_008820937.1"/>
</dbReference>
<protein>
    <recommendedName>
        <fullName evidence="1">Plasmodium RESA N-terminal domain-containing protein</fullName>
    </recommendedName>
</protein>
<dbReference type="AlphaFoldDB" id="W7AG25"/>
<sequence length="69" mass="8221">MSRCFVVLTKKEQHYNGLFDSFIRKDDLTKQEFVNFLNSCKKEVSELRESVESFAMREFDARIIPKRGK</sequence>
<dbReference type="EMBL" id="KI965520">
    <property type="protein sequence ID" value="EUD64251.1"/>
    <property type="molecule type" value="Genomic_DNA"/>
</dbReference>